<dbReference type="Pfam" id="PF02518">
    <property type="entry name" value="HATPase_c"/>
    <property type="match status" value="1"/>
</dbReference>
<dbReference type="PANTHER" id="PTHR43304:SF1">
    <property type="entry name" value="PAC DOMAIN-CONTAINING PROTEIN"/>
    <property type="match status" value="1"/>
</dbReference>
<dbReference type="InterPro" id="IPR004358">
    <property type="entry name" value="Sig_transdc_His_kin-like_C"/>
</dbReference>
<keyword evidence="3" id="KW-0597">Phosphoprotein</keyword>
<dbReference type="Proteomes" id="UP001164705">
    <property type="component" value="Chromosome"/>
</dbReference>
<evidence type="ECO:0000313" key="9">
    <source>
        <dbReference type="Proteomes" id="UP001164705"/>
    </source>
</evidence>
<dbReference type="EMBL" id="CP113088">
    <property type="protein sequence ID" value="WAC01453.1"/>
    <property type="molecule type" value="Genomic_DNA"/>
</dbReference>
<comment type="catalytic activity">
    <reaction evidence="1">
        <text>ATP + protein L-histidine = ADP + protein N-phospho-L-histidine.</text>
        <dbReference type="EC" id="2.7.13.3"/>
    </reaction>
</comment>
<dbReference type="RefSeq" id="WP_267676066.1">
    <property type="nucleotide sequence ID" value="NZ_CP113088.1"/>
</dbReference>
<keyword evidence="4" id="KW-0808">Transferase</keyword>
<keyword evidence="6" id="KW-0175">Coiled coil</keyword>
<dbReference type="GO" id="GO:0004673">
    <property type="term" value="F:protein histidine kinase activity"/>
    <property type="evidence" value="ECO:0007669"/>
    <property type="project" value="UniProtKB-EC"/>
</dbReference>
<evidence type="ECO:0000313" key="8">
    <source>
        <dbReference type="EMBL" id="WAC01453.1"/>
    </source>
</evidence>
<evidence type="ECO:0000256" key="2">
    <source>
        <dbReference type="ARBA" id="ARBA00012438"/>
    </source>
</evidence>
<evidence type="ECO:0000256" key="1">
    <source>
        <dbReference type="ARBA" id="ARBA00000085"/>
    </source>
</evidence>
<feature type="domain" description="Histidine kinase" evidence="7">
    <location>
        <begin position="44"/>
        <end position="257"/>
    </location>
</feature>
<evidence type="ECO:0000256" key="4">
    <source>
        <dbReference type="ARBA" id="ARBA00022679"/>
    </source>
</evidence>
<protein>
    <recommendedName>
        <fullName evidence="2">histidine kinase</fullName>
        <ecNumber evidence="2">2.7.13.3</ecNumber>
    </recommendedName>
</protein>
<dbReference type="EC" id="2.7.13.3" evidence="2"/>
<evidence type="ECO:0000256" key="5">
    <source>
        <dbReference type="ARBA" id="ARBA00022777"/>
    </source>
</evidence>
<proteinExistence type="predicted"/>
<dbReference type="PRINTS" id="PR00344">
    <property type="entry name" value="BCTRLSENSOR"/>
</dbReference>
<dbReference type="Gene3D" id="3.30.565.10">
    <property type="entry name" value="Histidine kinase-like ATPase, C-terminal domain"/>
    <property type="match status" value="1"/>
</dbReference>
<sequence>MGQTSFFISQIVDISEQTNTNWELNILMKIVRTQNDKLKDFAHIATHDIRTHVGNLGSIMEFLEEELSVLENNENFAMLKVSLENLQETLEHLNEIRKERLEQIEALEALSIFDYVSHAIYNVNALAKRNACQILNHTNSTLEVLAVPAYLDSIILNFLTNAIKYKSPRRDCIIEISTVLHGEFVVLKIQDNGLGMDLKNNKHKLFTVNGTFHEHKDSRGVGLFITKNHIESIGGKIEVNSTVDQGTCFAIYLQKAQT</sequence>
<gene>
    <name evidence="8" type="ORF">N7U66_15715</name>
</gene>
<accession>A0A9E8MTY4</accession>
<feature type="coiled-coil region" evidence="6">
    <location>
        <begin position="53"/>
        <end position="110"/>
    </location>
</feature>
<dbReference type="InterPro" id="IPR052162">
    <property type="entry name" value="Sensor_kinase/Photoreceptor"/>
</dbReference>
<name>A0A9E8MTY4_9FLAO</name>
<dbReference type="SMART" id="SM00387">
    <property type="entry name" value="HATPase_c"/>
    <property type="match status" value="1"/>
</dbReference>
<dbReference type="AlphaFoldDB" id="A0A9E8MTY4"/>
<dbReference type="InterPro" id="IPR036890">
    <property type="entry name" value="HATPase_C_sf"/>
</dbReference>
<keyword evidence="5 8" id="KW-0418">Kinase</keyword>
<organism evidence="8 9">
    <name type="scientific">Lacinutrix neustonica</name>
    <dbReference type="NCBI Taxonomy" id="2980107"/>
    <lineage>
        <taxon>Bacteria</taxon>
        <taxon>Pseudomonadati</taxon>
        <taxon>Bacteroidota</taxon>
        <taxon>Flavobacteriia</taxon>
        <taxon>Flavobacteriales</taxon>
        <taxon>Flavobacteriaceae</taxon>
        <taxon>Lacinutrix</taxon>
    </lineage>
</organism>
<reference evidence="8" key="1">
    <citation type="submission" date="2022-11" db="EMBL/GenBank/DDBJ databases">
        <title>Lacinutrix neustonica HL-RS19T sp. nov., isolated from the surface microlayer sample of brackish Lake Shihwa.</title>
        <authorList>
            <person name="Choi J.Y."/>
            <person name="Hwang C.Y."/>
        </authorList>
    </citation>
    <scope>NUCLEOTIDE SEQUENCE</scope>
    <source>
        <strain evidence="8">HL-RS19</strain>
    </source>
</reference>
<keyword evidence="9" id="KW-1185">Reference proteome</keyword>
<evidence type="ECO:0000259" key="7">
    <source>
        <dbReference type="PROSITE" id="PS50109"/>
    </source>
</evidence>
<evidence type="ECO:0000256" key="6">
    <source>
        <dbReference type="SAM" id="Coils"/>
    </source>
</evidence>
<dbReference type="InterPro" id="IPR003594">
    <property type="entry name" value="HATPase_dom"/>
</dbReference>
<dbReference type="InterPro" id="IPR005467">
    <property type="entry name" value="His_kinase_dom"/>
</dbReference>
<evidence type="ECO:0000256" key="3">
    <source>
        <dbReference type="ARBA" id="ARBA00022553"/>
    </source>
</evidence>
<dbReference type="SUPFAM" id="SSF55874">
    <property type="entry name" value="ATPase domain of HSP90 chaperone/DNA topoisomerase II/histidine kinase"/>
    <property type="match status" value="1"/>
</dbReference>
<dbReference type="PROSITE" id="PS50109">
    <property type="entry name" value="HIS_KIN"/>
    <property type="match status" value="1"/>
</dbReference>
<dbReference type="PANTHER" id="PTHR43304">
    <property type="entry name" value="PHYTOCHROME-LIKE PROTEIN CPH1"/>
    <property type="match status" value="1"/>
</dbReference>
<dbReference type="KEGG" id="lnu:N7U66_15715"/>